<gene>
    <name evidence="1" type="ORF">DZC73_28985</name>
</gene>
<reference evidence="1 2" key="2">
    <citation type="submission" date="2018-12" db="EMBL/GenBank/DDBJ databases">
        <title>Rhizobacter gummiphilus sp. nov., a rubber-degrading bacterium isolated from the soil of a botanical garden in Japan.</title>
        <authorList>
            <person name="Shunsuke S.S."/>
        </authorList>
    </citation>
    <scope>NUCLEOTIDE SEQUENCE [LARGE SCALE GENOMIC DNA]</scope>
    <source>
        <strain evidence="1 2">S-16</strain>
    </source>
</reference>
<dbReference type="RefSeq" id="WP_124543901.1">
    <property type="nucleotide sequence ID" value="NZ_QUSW01000012.1"/>
</dbReference>
<sequence length="263" mass="27805">MSMLRFAADTAWGRVRLDLPSPDEHRDAVAHALAVEAAHGLIDALEQWGDAVLDVSPCTEVSDDAAVLASITDASLAPTGSRLALPWRWMAAAPRAVPPALSGHGVSWERIPVICELARFDAAPLPANALDDGGVLLLPPSFDAHWTLRLVSSILDMAMDAPCTGLNSPWRLAVPPQAVDASEQAWRVVLADALLLHPLQCLPGNDTTIHWPRQLAAHLLPPGSTEPVARGRLMPALAGAALWVAPAIRPAPTQATTLDAQPA</sequence>
<evidence type="ECO:0000313" key="1">
    <source>
        <dbReference type="EMBL" id="RQP21274.1"/>
    </source>
</evidence>
<organism evidence="1 2">
    <name type="scientific">Piscinibacter terrae</name>
    <dbReference type="NCBI Taxonomy" id="2496871"/>
    <lineage>
        <taxon>Bacteria</taxon>
        <taxon>Pseudomonadati</taxon>
        <taxon>Pseudomonadota</taxon>
        <taxon>Betaproteobacteria</taxon>
        <taxon>Burkholderiales</taxon>
        <taxon>Sphaerotilaceae</taxon>
        <taxon>Piscinibacter</taxon>
    </lineage>
</organism>
<reference evidence="1 2" key="1">
    <citation type="submission" date="2018-08" db="EMBL/GenBank/DDBJ databases">
        <authorList>
            <person name="Khan S.A."/>
            <person name="Jeon C.O."/>
            <person name="Chun B.H."/>
            <person name="Jeong S.E."/>
        </authorList>
    </citation>
    <scope>NUCLEOTIDE SEQUENCE [LARGE SCALE GENOMIC DNA]</scope>
    <source>
        <strain evidence="1 2">S-16</strain>
    </source>
</reference>
<dbReference type="EMBL" id="QUSW01000012">
    <property type="protein sequence ID" value="RQP21274.1"/>
    <property type="molecule type" value="Genomic_DNA"/>
</dbReference>
<keyword evidence="2" id="KW-1185">Reference proteome</keyword>
<protein>
    <submittedName>
        <fullName evidence="1">Uncharacterized protein</fullName>
    </submittedName>
</protein>
<evidence type="ECO:0000313" key="2">
    <source>
        <dbReference type="Proteomes" id="UP000267464"/>
    </source>
</evidence>
<dbReference type="Proteomes" id="UP000267464">
    <property type="component" value="Unassembled WGS sequence"/>
</dbReference>
<dbReference type="AlphaFoldDB" id="A0A3N7HGX8"/>
<comment type="caution">
    <text evidence="1">The sequence shown here is derived from an EMBL/GenBank/DDBJ whole genome shotgun (WGS) entry which is preliminary data.</text>
</comment>
<name>A0A3N7HGX8_9BURK</name>
<proteinExistence type="predicted"/>
<accession>A0A3N7HGX8</accession>